<evidence type="ECO:0000313" key="1">
    <source>
        <dbReference type="EMBL" id="KAJ6815225.1"/>
    </source>
</evidence>
<name>A0AAX6FGW9_IRIPA</name>
<organism evidence="1 2">
    <name type="scientific">Iris pallida</name>
    <name type="common">Sweet iris</name>
    <dbReference type="NCBI Taxonomy" id="29817"/>
    <lineage>
        <taxon>Eukaryota</taxon>
        <taxon>Viridiplantae</taxon>
        <taxon>Streptophyta</taxon>
        <taxon>Embryophyta</taxon>
        <taxon>Tracheophyta</taxon>
        <taxon>Spermatophyta</taxon>
        <taxon>Magnoliopsida</taxon>
        <taxon>Liliopsida</taxon>
        <taxon>Asparagales</taxon>
        <taxon>Iridaceae</taxon>
        <taxon>Iridoideae</taxon>
        <taxon>Irideae</taxon>
        <taxon>Iris</taxon>
    </lineage>
</organism>
<keyword evidence="2" id="KW-1185">Reference proteome</keyword>
<proteinExistence type="predicted"/>
<gene>
    <name evidence="1" type="ORF">M6B38_135855</name>
</gene>
<sequence length="79" mass="9065">MTVGLSNIDLAWMKTECLDLLCCQPQRRRSCLMRAQPQPRTCVAPTRTITPRERWYGDSYSGSDRYSPGVATRMLRLVV</sequence>
<reference evidence="1" key="2">
    <citation type="submission" date="2023-04" db="EMBL/GenBank/DDBJ databases">
        <authorList>
            <person name="Bruccoleri R.E."/>
            <person name="Oakeley E.J."/>
            <person name="Faust A.-M."/>
            <person name="Dessus-Babus S."/>
            <person name="Altorfer M."/>
            <person name="Burckhardt D."/>
            <person name="Oertli M."/>
            <person name="Naumann U."/>
            <person name="Petersen F."/>
            <person name="Wong J."/>
        </authorList>
    </citation>
    <scope>NUCLEOTIDE SEQUENCE</scope>
    <source>
        <strain evidence="1">GSM-AAB239-AS_SAM_17_03QT</strain>
        <tissue evidence="1">Leaf</tissue>
    </source>
</reference>
<reference evidence="1" key="1">
    <citation type="journal article" date="2023" name="GigaByte">
        <title>Genome assembly of the bearded iris, Iris pallida Lam.</title>
        <authorList>
            <person name="Bruccoleri R.E."/>
            <person name="Oakeley E.J."/>
            <person name="Faust A.M.E."/>
            <person name="Altorfer M."/>
            <person name="Dessus-Babus S."/>
            <person name="Burckhardt D."/>
            <person name="Oertli M."/>
            <person name="Naumann U."/>
            <person name="Petersen F."/>
            <person name="Wong J."/>
        </authorList>
    </citation>
    <scope>NUCLEOTIDE SEQUENCE</scope>
    <source>
        <strain evidence="1">GSM-AAB239-AS_SAM_17_03QT</strain>
    </source>
</reference>
<protein>
    <submittedName>
        <fullName evidence="1">Uncharacterized protein</fullName>
    </submittedName>
</protein>
<dbReference type="Proteomes" id="UP001140949">
    <property type="component" value="Unassembled WGS sequence"/>
</dbReference>
<accession>A0AAX6FGW9</accession>
<dbReference type="AlphaFoldDB" id="A0AAX6FGW9"/>
<evidence type="ECO:0000313" key="2">
    <source>
        <dbReference type="Proteomes" id="UP001140949"/>
    </source>
</evidence>
<comment type="caution">
    <text evidence="1">The sequence shown here is derived from an EMBL/GenBank/DDBJ whole genome shotgun (WGS) entry which is preliminary data.</text>
</comment>
<dbReference type="EMBL" id="JANAVB010029216">
    <property type="protein sequence ID" value="KAJ6815225.1"/>
    <property type="molecule type" value="Genomic_DNA"/>
</dbReference>